<organism evidence="3 4">
    <name type="scientific">Sporormia fimetaria CBS 119925</name>
    <dbReference type="NCBI Taxonomy" id="1340428"/>
    <lineage>
        <taxon>Eukaryota</taxon>
        <taxon>Fungi</taxon>
        <taxon>Dikarya</taxon>
        <taxon>Ascomycota</taxon>
        <taxon>Pezizomycotina</taxon>
        <taxon>Dothideomycetes</taxon>
        <taxon>Pleosporomycetidae</taxon>
        <taxon>Pleosporales</taxon>
        <taxon>Sporormiaceae</taxon>
        <taxon>Sporormia</taxon>
    </lineage>
</organism>
<keyword evidence="2" id="KW-0732">Signal</keyword>
<sequence>MYLPLLLALASSTLVVAVSHETGYHRRHRLRHRETEIPTITSVVTSTDIPFVEVSEGETYSHTNSWAGIDVEHVEYEEEGWGDGAPTIPSCYWDGDNWIVGMKLGWHYSCYWNGDNWIPLAIGSESSGDGMQNVEVTLTPEPGWGQEDDPIYPWRWGTICDTLTDSDGITVGCHRAIVGTDYDGPGVVAITTEVALPGPGQTPAIPSSGAQIQPSGSDAESQRSIDIELLTEIVWRITAPPGQSTAVPGYPNAPPGEVESTAGDLTPESGPGLKSPAPTVTVDGTILTITPGLSTTVDSTLVIVSTNDPDHTTVVVSSSGTAVTAIITRTATGATKTYDVSETHISGDAQGSLTDTAASPSSSKSDRHRLLGLRARSILGIVAGFGALF</sequence>
<dbReference type="Proteomes" id="UP000799440">
    <property type="component" value="Unassembled WGS sequence"/>
</dbReference>
<proteinExistence type="predicted"/>
<feature type="signal peptide" evidence="2">
    <location>
        <begin position="1"/>
        <end position="17"/>
    </location>
</feature>
<feature type="region of interest" description="Disordered" evidence="1">
    <location>
        <begin position="244"/>
        <end position="278"/>
    </location>
</feature>
<feature type="chain" id="PRO_5025330220" description="Lytic polysaccharide monooxygenase" evidence="2">
    <location>
        <begin position="18"/>
        <end position="389"/>
    </location>
</feature>
<evidence type="ECO:0000313" key="3">
    <source>
        <dbReference type="EMBL" id="KAF2747463.1"/>
    </source>
</evidence>
<reference evidence="3" key="1">
    <citation type="journal article" date="2020" name="Stud. Mycol.">
        <title>101 Dothideomycetes genomes: a test case for predicting lifestyles and emergence of pathogens.</title>
        <authorList>
            <person name="Haridas S."/>
            <person name="Albert R."/>
            <person name="Binder M."/>
            <person name="Bloem J."/>
            <person name="Labutti K."/>
            <person name="Salamov A."/>
            <person name="Andreopoulos B."/>
            <person name="Baker S."/>
            <person name="Barry K."/>
            <person name="Bills G."/>
            <person name="Bluhm B."/>
            <person name="Cannon C."/>
            <person name="Castanera R."/>
            <person name="Culley D."/>
            <person name="Daum C."/>
            <person name="Ezra D."/>
            <person name="Gonzalez J."/>
            <person name="Henrissat B."/>
            <person name="Kuo A."/>
            <person name="Liang C."/>
            <person name="Lipzen A."/>
            <person name="Lutzoni F."/>
            <person name="Magnuson J."/>
            <person name="Mondo S."/>
            <person name="Nolan M."/>
            <person name="Ohm R."/>
            <person name="Pangilinan J."/>
            <person name="Park H.-J."/>
            <person name="Ramirez L."/>
            <person name="Alfaro M."/>
            <person name="Sun H."/>
            <person name="Tritt A."/>
            <person name="Yoshinaga Y."/>
            <person name="Zwiers L.-H."/>
            <person name="Turgeon B."/>
            <person name="Goodwin S."/>
            <person name="Spatafora J."/>
            <person name="Crous P."/>
            <person name="Grigoriev I."/>
        </authorList>
    </citation>
    <scope>NUCLEOTIDE SEQUENCE</scope>
    <source>
        <strain evidence="3">CBS 119925</strain>
    </source>
</reference>
<feature type="region of interest" description="Disordered" evidence="1">
    <location>
        <begin position="199"/>
        <end position="221"/>
    </location>
</feature>
<feature type="compositionally biased region" description="Polar residues" evidence="1">
    <location>
        <begin position="204"/>
        <end position="219"/>
    </location>
</feature>
<evidence type="ECO:0008006" key="5">
    <source>
        <dbReference type="Google" id="ProtNLM"/>
    </source>
</evidence>
<name>A0A6A6VBG6_9PLEO</name>
<feature type="compositionally biased region" description="Polar residues" evidence="1">
    <location>
        <begin position="346"/>
        <end position="363"/>
    </location>
</feature>
<evidence type="ECO:0000256" key="2">
    <source>
        <dbReference type="SAM" id="SignalP"/>
    </source>
</evidence>
<accession>A0A6A6VBG6</accession>
<gene>
    <name evidence="3" type="ORF">M011DRAFT_526092</name>
</gene>
<dbReference type="EMBL" id="MU006572">
    <property type="protein sequence ID" value="KAF2747463.1"/>
    <property type="molecule type" value="Genomic_DNA"/>
</dbReference>
<keyword evidence="4" id="KW-1185">Reference proteome</keyword>
<evidence type="ECO:0000256" key="1">
    <source>
        <dbReference type="SAM" id="MobiDB-lite"/>
    </source>
</evidence>
<dbReference type="AlphaFoldDB" id="A0A6A6VBG6"/>
<feature type="region of interest" description="Disordered" evidence="1">
    <location>
        <begin position="346"/>
        <end position="366"/>
    </location>
</feature>
<evidence type="ECO:0000313" key="4">
    <source>
        <dbReference type="Proteomes" id="UP000799440"/>
    </source>
</evidence>
<protein>
    <recommendedName>
        <fullName evidence="5">Lytic polysaccharide monooxygenase</fullName>
    </recommendedName>
</protein>